<name>A0A4P9WKT4_9FUNG</name>
<feature type="compositionally biased region" description="Basic and acidic residues" evidence="4">
    <location>
        <begin position="1050"/>
        <end position="1061"/>
    </location>
</feature>
<dbReference type="Pfam" id="PF13181">
    <property type="entry name" value="TPR_8"/>
    <property type="match status" value="1"/>
</dbReference>
<dbReference type="Proteomes" id="UP000269721">
    <property type="component" value="Unassembled WGS sequence"/>
</dbReference>
<keyword evidence="2 3" id="KW-0802">TPR repeat</keyword>
<dbReference type="PROSITE" id="PS50005">
    <property type="entry name" value="TPR"/>
    <property type="match status" value="1"/>
</dbReference>
<feature type="region of interest" description="Disordered" evidence="4">
    <location>
        <begin position="317"/>
        <end position="390"/>
    </location>
</feature>
<dbReference type="PANTHER" id="PTHR44858">
    <property type="entry name" value="TETRATRICOPEPTIDE REPEAT PROTEIN 6"/>
    <property type="match status" value="1"/>
</dbReference>
<feature type="compositionally biased region" description="Basic residues" evidence="4">
    <location>
        <begin position="1082"/>
        <end position="1092"/>
    </location>
</feature>
<evidence type="ECO:0000256" key="1">
    <source>
        <dbReference type="ARBA" id="ARBA00022737"/>
    </source>
</evidence>
<feature type="region of interest" description="Disordered" evidence="4">
    <location>
        <begin position="1050"/>
        <end position="1155"/>
    </location>
</feature>
<feature type="compositionally biased region" description="Pro residues" evidence="4">
    <location>
        <begin position="1141"/>
        <end position="1150"/>
    </location>
</feature>
<sequence length="1737" mass="191351">MRFVTQDQSSVLKKFQPYFGETSGPIIVHSSRDGQITTKAVRLRSKRVARAVFGAINSFIYFEVLLRRGASKASKDLQTILGFGNDAALAGGRTIDGVVPTPGRGGDKFKDTTASVLAGRLVFEVDHAPPSLDSCLASKKFVGSPETPLDRSGPASVIPKVSHLNGEKEGKPVHRQKLPHTIGIPGPIDEMRDTHSVSPSRASARRIPYPPIELMESLPHLPSSDRPHSRRSPSPPLHPQITLIDATILDDPPRTAQDATENSLHLSIPQTHDSGFGRASTGRLPDSGDRGLASKAELNVLLVGTKVEVKTVSAEESFAAASRRARKPRLPARTADPTPSGGGSERRRTLRGVIVEEEEDPEGEEGAEEGDDGGESHDESSHDVRRVRVRRTSSRSFVWPTLHREDPVSETPIENIDGVDDVIRRYTQIIERRARRIRGEPSPPPTPPPLPPTPQPKLLIEPQNDQLLQVPKVQIHESGTSLELAEAGAESSMLVSDDAYQSVPFGNMHVDMSEAATSSSSPVDPMDVDSTLQGDLNKLAASTVEESTLLPLATADVGSAKLIPAPEFSYSTIDYLTEGTDFRPDRSQSSLSMPASVSAVTFSTGPSMQEIPIDQSTSGQSTRLSGEEEFKHSTVNDSVDGGVREDIARSEIGEDQLVPTTPDLVMRHADSFESLSSEESIEDVLKMVRKNMIITSLQAITENRKRKQSMGQSDSQRNSVAGGPEHLPAFPFGKMFVPDTYISSAVIRPKDWILEYDGVPRPETKPEPEPAPLDIVGQAKRPRVESRHRAFEFLLPPTEVVEAELRAAMSDDGGGDDTDIGFLQSSLNTKAVKVRGDIAKEILPSKRIVGRPVSIAGLSNTSSRMAWLPGRARLSLPTRFYQHKHSIPTTPAQSGPESMSPLAHPKPAAVEEEDVEMSFDDMIRTSQALPSYPQLRTPGPMTVVEETLVPEVTSAWVRPDALYTPSPVFGIEQSGLIEEIDGEAPEAMEDSHMPLDTQPPADEPVKIEMMKSTPSLPTTVYVHEIPATEELFPQKEIPHSAPDIYPQEPELERASQAEKSTKVPALSEGDDAQLSVTIVERPKKKKKRHRSRTQSNPVSQTTAIPIRSNEDQPLREVHAESPGRASIYARNSRLSRVASEPAPPPEPEVPQPTEEDPATYYFRKKGATPVVGETEPLVVQSINIRSLTAPSSGTIMSIHEDREGSIALRRNSAVSDAGDATGSPRPATSEVYLSPTAKDFHLSLDPLASHSRSTSTARQPNAQSRGFLELATIDPDMAITGPKTVAHALAARGYPVGGAGPSMYAIIHDHARRKASMSAAELVRYPTLTEPGPLSGASGFAMIIAYENDQEEANNEIEKLTVLIRNASVPIPAYLRRRGILYCRVERYTEALTDLNRAVQYDPFNSDAYWYRHQLHLLFGNIQEALDDLDSITKTNKQHFGAIQGKARIYQELGMIKLAIVNYSQIIKLKPDEPDGYYNRACLFEAENEAVYANEDFKMVRQLDPMNVHAIQNLAVYNFQRQLWEDAISALTKLIQLSPENRVQGYIFRGRSNAYMGKWEEALRMAPDRYEGFFYRASLLRERNPRWALMDYSISILLEDSSLNSEAYYQRALLYYKLGEHSLAIADYCSEYHHAVIELDPTKTSAHLNLGILYMETLDDQEKALVCFNKAILTNPVELRAYLCRGDLHQMMHNMTFVDASDTTAHEKRVRRPRGYAGMSPIDKATADYSRLLLKQG</sequence>
<feature type="compositionally biased region" description="Polar residues" evidence="4">
    <location>
        <begin position="1093"/>
        <end position="1103"/>
    </location>
</feature>
<dbReference type="OrthoDB" id="1926212at2759"/>
<dbReference type="PANTHER" id="PTHR44858:SF1">
    <property type="entry name" value="UDP-N-ACETYLGLUCOSAMINE--PEPTIDE N-ACETYLGLUCOSAMINYLTRANSFERASE SPINDLY-RELATED"/>
    <property type="match status" value="1"/>
</dbReference>
<dbReference type="InterPro" id="IPR050498">
    <property type="entry name" value="Ycf3"/>
</dbReference>
<feature type="compositionally biased region" description="Pro residues" evidence="4">
    <location>
        <begin position="441"/>
        <end position="455"/>
    </location>
</feature>
<feature type="region of interest" description="Disordered" evidence="4">
    <location>
        <begin position="886"/>
        <end position="905"/>
    </location>
</feature>
<feature type="region of interest" description="Disordered" evidence="4">
    <location>
        <begin position="433"/>
        <end position="459"/>
    </location>
</feature>
<reference evidence="6" key="1">
    <citation type="journal article" date="2018" name="Nat. Microbiol.">
        <title>Leveraging single-cell genomics to expand the fungal tree of life.</title>
        <authorList>
            <person name="Ahrendt S.R."/>
            <person name="Quandt C.A."/>
            <person name="Ciobanu D."/>
            <person name="Clum A."/>
            <person name="Salamov A."/>
            <person name="Andreopoulos B."/>
            <person name="Cheng J.F."/>
            <person name="Woyke T."/>
            <person name="Pelin A."/>
            <person name="Henrissat B."/>
            <person name="Reynolds N.K."/>
            <person name="Benny G.L."/>
            <person name="Smith M.E."/>
            <person name="James T.Y."/>
            <person name="Grigoriev I.V."/>
        </authorList>
    </citation>
    <scope>NUCLEOTIDE SEQUENCE [LARGE SCALE GENOMIC DNA]</scope>
</reference>
<keyword evidence="6" id="KW-1185">Reference proteome</keyword>
<evidence type="ECO:0000256" key="3">
    <source>
        <dbReference type="PROSITE-ProRule" id="PRU00339"/>
    </source>
</evidence>
<feature type="compositionally biased region" description="Basic and acidic residues" evidence="4">
    <location>
        <begin position="625"/>
        <end position="634"/>
    </location>
</feature>
<feature type="region of interest" description="Disordered" evidence="4">
    <location>
        <begin position="252"/>
        <end position="290"/>
    </location>
</feature>
<feature type="compositionally biased region" description="Polar residues" evidence="4">
    <location>
        <begin position="257"/>
        <end position="273"/>
    </location>
</feature>
<evidence type="ECO:0000256" key="4">
    <source>
        <dbReference type="SAM" id="MobiDB-lite"/>
    </source>
</evidence>
<feature type="compositionally biased region" description="Basic and acidic residues" evidence="4">
    <location>
        <begin position="1108"/>
        <end position="1121"/>
    </location>
</feature>
<dbReference type="InterPro" id="IPR011990">
    <property type="entry name" value="TPR-like_helical_dom_sf"/>
</dbReference>
<gene>
    <name evidence="5" type="ORF">BDK51DRAFT_37796</name>
</gene>
<feature type="compositionally biased region" description="Polar residues" evidence="4">
    <location>
        <begin position="709"/>
        <end position="719"/>
    </location>
</feature>
<dbReference type="SUPFAM" id="SSF48439">
    <property type="entry name" value="Protein prenylyltransferase"/>
    <property type="match status" value="1"/>
</dbReference>
<dbReference type="Gene3D" id="1.25.40.10">
    <property type="entry name" value="Tetratricopeptide repeat domain"/>
    <property type="match status" value="3"/>
</dbReference>
<dbReference type="EMBL" id="KZ995171">
    <property type="protein sequence ID" value="RKO91226.1"/>
    <property type="molecule type" value="Genomic_DNA"/>
</dbReference>
<dbReference type="Pfam" id="PF13432">
    <property type="entry name" value="TPR_16"/>
    <property type="match status" value="1"/>
</dbReference>
<evidence type="ECO:0000313" key="6">
    <source>
        <dbReference type="Proteomes" id="UP000269721"/>
    </source>
</evidence>
<protein>
    <submittedName>
        <fullName evidence="5">Uncharacterized protein</fullName>
    </submittedName>
</protein>
<feature type="repeat" description="TPR" evidence="3">
    <location>
        <begin position="1372"/>
        <end position="1405"/>
    </location>
</feature>
<feature type="compositionally biased region" description="Acidic residues" evidence="4">
    <location>
        <begin position="355"/>
        <end position="373"/>
    </location>
</feature>
<feature type="compositionally biased region" description="Polar residues" evidence="4">
    <location>
        <begin position="887"/>
        <end position="897"/>
    </location>
</feature>
<feature type="compositionally biased region" description="Basic and acidic residues" evidence="4">
    <location>
        <begin position="374"/>
        <end position="386"/>
    </location>
</feature>
<evidence type="ECO:0000256" key="2">
    <source>
        <dbReference type="ARBA" id="ARBA00022803"/>
    </source>
</evidence>
<proteinExistence type="predicted"/>
<organism evidence="5 6">
    <name type="scientific">Blyttiomyces helicus</name>
    <dbReference type="NCBI Taxonomy" id="388810"/>
    <lineage>
        <taxon>Eukaryota</taxon>
        <taxon>Fungi</taxon>
        <taxon>Fungi incertae sedis</taxon>
        <taxon>Chytridiomycota</taxon>
        <taxon>Chytridiomycota incertae sedis</taxon>
        <taxon>Chytridiomycetes</taxon>
        <taxon>Chytridiomycetes incertae sedis</taxon>
        <taxon>Blyttiomyces</taxon>
    </lineage>
</organism>
<feature type="region of interest" description="Disordered" evidence="4">
    <location>
        <begin position="703"/>
        <end position="725"/>
    </location>
</feature>
<dbReference type="SMART" id="SM00028">
    <property type="entry name" value="TPR"/>
    <property type="match status" value="7"/>
</dbReference>
<keyword evidence="1" id="KW-0677">Repeat</keyword>
<accession>A0A4P9WKT4</accession>
<feature type="region of interest" description="Disordered" evidence="4">
    <location>
        <begin position="604"/>
        <end position="639"/>
    </location>
</feature>
<feature type="compositionally biased region" description="Polar residues" evidence="4">
    <location>
        <begin position="614"/>
        <end position="624"/>
    </location>
</feature>
<dbReference type="InterPro" id="IPR019734">
    <property type="entry name" value="TPR_rpt"/>
</dbReference>
<feature type="region of interest" description="Disordered" evidence="4">
    <location>
        <begin position="165"/>
        <end position="239"/>
    </location>
</feature>
<dbReference type="SUPFAM" id="SSF48452">
    <property type="entry name" value="TPR-like"/>
    <property type="match status" value="1"/>
</dbReference>
<evidence type="ECO:0000313" key="5">
    <source>
        <dbReference type="EMBL" id="RKO91226.1"/>
    </source>
</evidence>